<feature type="region of interest" description="Disordered" evidence="1">
    <location>
        <begin position="1"/>
        <end position="50"/>
    </location>
</feature>
<gene>
    <name evidence="2" type="ORF">GCM10010448_19400</name>
</gene>
<dbReference type="EMBL" id="BAAAUF010000013">
    <property type="protein sequence ID" value="GAA3037095.1"/>
    <property type="molecule type" value="Genomic_DNA"/>
</dbReference>
<reference evidence="3" key="1">
    <citation type="journal article" date="2019" name="Int. J. Syst. Evol. Microbiol.">
        <title>The Global Catalogue of Microorganisms (GCM) 10K type strain sequencing project: providing services to taxonomists for standard genome sequencing and annotation.</title>
        <authorList>
            <consortium name="The Broad Institute Genomics Platform"/>
            <consortium name="The Broad Institute Genome Sequencing Center for Infectious Disease"/>
            <person name="Wu L."/>
            <person name="Ma J."/>
        </authorList>
    </citation>
    <scope>NUCLEOTIDE SEQUENCE [LARGE SCALE GENOMIC DNA]</scope>
    <source>
        <strain evidence="3">JCM 9091</strain>
    </source>
</reference>
<comment type="caution">
    <text evidence="2">The sequence shown here is derived from an EMBL/GenBank/DDBJ whole genome shotgun (WGS) entry which is preliminary data.</text>
</comment>
<organism evidence="2 3">
    <name type="scientific">Streptomyces glomeratus</name>
    <dbReference type="NCBI Taxonomy" id="284452"/>
    <lineage>
        <taxon>Bacteria</taxon>
        <taxon>Bacillati</taxon>
        <taxon>Actinomycetota</taxon>
        <taxon>Actinomycetes</taxon>
        <taxon>Kitasatosporales</taxon>
        <taxon>Streptomycetaceae</taxon>
        <taxon>Streptomyces</taxon>
    </lineage>
</organism>
<evidence type="ECO:0000256" key="1">
    <source>
        <dbReference type="SAM" id="MobiDB-lite"/>
    </source>
</evidence>
<dbReference type="Proteomes" id="UP001501532">
    <property type="component" value="Unassembled WGS sequence"/>
</dbReference>
<keyword evidence="3" id="KW-1185">Reference proteome</keyword>
<sequence>MTMNAEKALRQSGPSQKVSADGGATTPTVTQDTPPRVAGRLDTYRSRSSKWHRQVKVEKCPKCGHPHLHRAPLPLVRSVLKIAPCGLEYLVVLRTQAVKA</sequence>
<protein>
    <submittedName>
        <fullName evidence="2">Uncharacterized protein</fullName>
    </submittedName>
</protein>
<accession>A0ABP6L9T1</accession>
<name>A0ABP6L9T1_9ACTN</name>
<evidence type="ECO:0000313" key="2">
    <source>
        <dbReference type="EMBL" id="GAA3037095.1"/>
    </source>
</evidence>
<evidence type="ECO:0000313" key="3">
    <source>
        <dbReference type="Proteomes" id="UP001501532"/>
    </source>
</evidence>
<proteinExistence type="predicted"/>